<evidence type="ECO:0000313" key="1">
    <source>
        <dbReference type="EMBL" id="CAI2187750.1"/>
    </source>
</evidence>
<name>A0A9W4T043_9GLOM</name>
<accession>A0A9W4T043</accession>
<organism evidence="1 2">
    <name type="scientific">Funneliformis geosporum</name>
    <dbReference type="NCBI Taxonomy" id="1117311"/>
    <lineage>
        <taxon>Eukaryota</taxon>
        <taxon>Fungi</taxon>
        <taxon>Fungi incertae sedis</taxon>
        <taxon>Mucoromycota</taxon>
        <taxon>Glomeromycotina</taxon>
        <taxon>Glomeromycetes</taxon>
        <taxon>Glomerales</taxon>
        <taxon>Glomeraceae</taxon>
        <taxon>Funneliformis</taxon>
    </lineage>
</organism>
<dbReference type="EMBL" id="CAMKVN010004798">
    <property type="protein sequence ID" value="CAI2187750.1"/>
    <property type="molecule type" value="Genomic_DNA"/>
</dbReference>
<keyword evidence="2" id="KW-1185">Reference proteome</keyword>
<dbReference type="AlphaFoldDB" id="A0A9W4T043"/>
<protein>
    <submittedName>
        <fullName evidence="1">13398_t:CDS:1</fullName>
    </submittedName>
</protein>
<evidence type="ECO:0000313" key="2">
    <source>
        <dbReference type="Proteomes" id="UP001153678"/>
    </source>
</evidence>
<reference evidence="1" key="1">
    <citation type="submission" date="2022-08" db="EMBL/GenBank/DDBJ databases">
        <authorList>
            <person name="Kallberg Y."/>
            <person name="Tangrot J."/>
            <person name="Rosling A."/>
        </authorList>
    </citation>
    <scope>NUCLEOTIDE SEQUENCE</scope>
    <source>
        <strain evidence="1">Wild A</strain>
    </source>
</reference>
<dbReference type="Proteomes" id="UP001153678">
    <property type="component" value="Unassembled WGS sequence"/>
</dbReference>
<comment type="caution">
    <text evidence="1">The sequence shown here is derived from an EMBL/GenBank/DDBJ whole genome shotgun (WGS) entry which is preliminary data.</text>
</comment>
<gene>
    <name evidence="1" type="ORF">FWILDA_LOCUS13238</name>
</gene>
<sequence>KDVQESKSIQKKLVRQLNDIELFKELGMIEEIQTEMITRQIKGLTILSNSESHALEGNIHFEEKKLEI</sequence>
<feature type="non-terminal residue" evidence="1">
    <location>
        <position position="1"/>
    </location>
</feature>
<proteinExistence type="predicted"/>